<dbReference type="InterPro" id="IPR045851">
    <property type="entry name" value="AMP-bd_C_sf"/>
</dbReference>
<dbReference type="EMBL" id="DQVM01000138">
    <property type="protein sequence ID" value="HIQ30322.1"/>
    <property type="molecule type" value="Genomic_DNA"/>
</dbReference>
<dbReference type="SUPFAM" id="SSF56801">
    <property type="entry name" value="Acetyl-CoA synthetase-like"/>
    <property type="match status" value="1"/>
</dbReference>
<dbReference type="AlphaFoldDB" id="A0A832ZXT4"/>
<evidence type="ECO:0000313" key="4">
    <source>
        <dbReference type="EMBL" id="HIQ30322.1"/>
    </source>
</evidence>
<feature type="domain" description="AMP-dependent synthetase/ligase" evidence="2">
    <location>
        <begin position="31"/>
        <end position="389"/>
    </location>
</feature>
<dbReference type="Pfam" id="PF00501">
    <property type="entry name" value="AMP-binding"/>
    <property type="match status" value="1"/>
</dbReference>
<name>A0A832ZXT4_CALS0</name>
<evidence type="ECO:0000259" key="2">
    <source>
        <dbReference type="Pfam" id="PF00501"/>
    </source>
</evidence>
<dbReference type="GO" id="GO:0016878">
    <property type="term" value="F:acid-thiol ligase activity"/>
    <property type="evidence" value="ECO:0007669"/>
    <property type="project" value="TreeGrafter"/>
</dbReference>
<accession>A0A832ZXT4</accession>
<dbReference type="NCBIfam" id="TIGR02262">
    <property type="entry name" value="benz_CoA_lig"/>
    <property type="match status" value="1"/>
</dbReference>
<dbReference type="InterPro" id="IPR025110">
    <property type="entry name" value="AMP-bd_C"/>
</dbReference>
<dbReference type="Gene3D" id="3.40.50.12780">
    <property type="entry name" value="N-terminal domain of ligase-like"/>
    <property type="match status" value="1"/>
</dbReference>
<dbReference type="PANTHER" id="PTHR43352">
    <property type="entry name" value="ACETYL-COA SYNTHETASE"/>
    <property type="match status" value="1"/>
</dbReference>
<evidence type="ECO:0000256" key="1">
    <source>
        <dbReference type="ARBA" id="ARBA00022598"/>
    </source>
</evidence>
<sequence>MVAAKGEDVEFNIPEEMNLCDILVDENLRKGRGDKIAFYYAAEREERITYRQLLEKINKIGNALKSLGVEVENRVAIVLPDMPQHVETFLGAIRIGAQPVALSTLETPQTYEYLLNDSRAKVLVTYGKLAEVIKEAKNKLRYLKHIIVVDEYSEDFLSYSDLTKDSSPNLEPEPMSKDDFCYWLYSSGTTGPPKGVIHLAHDPLYSTDTYYKHILNLNEDDTIFSTSKLFFAYGIGNTLFATLRAGASAVLFPGAPEPNKVFETIQRYKISLFFSVPVVYSRLLTEKDFEKRYNLSSLRLCVSAGEALPAAIYESWKRRTGVDILDGIGTTELTHIFISNRVGRIKPGSSGIPVPGYEVRLVDDEGREVKVGEVGKLLVKGDSIAALYWRKHEKTKRAFLGEWFFTGDSYYMDEDGFFWHVGRTDDLIKSAGAWVSPVEVEGALLKHPAVLECAVVQGYTEEGIGRPKAYVVLKSEYQPSEELEKELKENAHKNLGVGFKVPTWIVFVKELPKTATGKIQRYKLREQPKLQV</sequence>
<evidence type="ECO:0000313" key="5">
    <source>
        <dbReference type="Proteomes" id="UP000608579"/>
    </source>
</evidence>
<dbReference type="InterPro" id="IPR011957">
    <property type="entry name" value="Benz_CoA_lig"/>
</dbReference>
<protein>
    <submittedName>
        <fullName evidence="4">Benzoate-CoA ligase family protein</fullName>
    </submittedName>
</protein>
<proteinExistence type="predicted"/>
<dbReference type="GO" id="GO:0005524">
    <property type="term" value="F:ATP binding"/>
    <property type="evidence" value="ECO:0007669"/>
    <property type="project" value="InterPro"/>
</dbReference>
<evidence type="ECO:0000259" key="3">
    <source>
        <dbReference type="Pfam" id="PF13193"/>
    </source>
</evidence>
<comment type="caution">
    <text evidence="4">The sequence shown here is derived from an EMBL/GenBank/DDBJ whole genome shotgun (WGS) entry which is preliminary data.</text>
</comment>
<dbReference type="GO" id="GO:0016405">
    <property type="term" value="F:CoA-ligase activity"/>
    <property type="evidence" value="ECO:0007669"/>
    <property type="project" value="InterPro"/>
</dbReference>
<gene>
    <name evidence="4" type="ORF">EYH45_07135</name>
</gene>
<dbReference type="InterPro" id="IPR000873">
    <property type="entry name" value="AMP-dep_synth/lig_dom"/>
</dbReference>
<dbReference type="Gene3D" id="3.30.300.30">
    <property type="match status" value="1"/>
</dbReference>
<dbReference type="PANTHER" id="PTHR43352:SF1">
    <property type="entry name" value="ANTHRANILATE--COA LIGASE"/>
    <property type="match status" value="1"/>
</dbReference>
<dbReference type="GO" id="GO:0044550">
    <property type="term" value="P:secondary metabolite biosynthetic process"/>
    <property type="evidence" value="ECO:0007669"/>
    <property type="project" value="TreeGrafter"/>
</dbReference>
<feature type="domain" description="AMP-binding enzyme C-terminal" evidence="3">
    <location>
        <begin position="439"/>
        <end position="518"/>
    </location>
</feature>
<keyword evidence="1 4" id="KW-0436">Ligase</keyword>
<dbReference type="Proteomes" id="UP000608579">
    <property type="component" value="Unassembled WGS sequence"/>
</dbReference>
<organism evidence="4 5">
    <name type="scientific">Caldiarchaeum subterraneum</name>
    <dbReference type="NCBI Taxonomy" id="311458"/>
    <lineage>
        <taxon>Archaea</taxon>
        <taxon>Nitrososphaerota</taxon>
        <taxon>Candidatus Caldarchaeales</taxon>
        <taxon>Candidatus Caldarchaeaceae</taxon>
        <taxon>Candidatus Caldarchaeum</taxon>
    </lineage>
</organism>
<dbReference type="Pfam" id="PF13193">
    <property type="entry name" value="AMP-binding_C"/>
    <property type="match status" value="1"/>
</dbReference>
<dbReference type="InterPro" id="IPR042099">
    <property type="entry name" value="ANL_N_sf"/>
</dbReference>
<reference evidence="4" key="1">
    <citation type="journal article" date="2020" name="ISME J.">
        <title>Gammaproteobacteria mediating utilization of methyl-, sulfur- and petroleum organic compounds in deep ocean hydrothermal plumes.</title>
        <authorList>
            <person name="Zhou Z."/>
            <person name="Liu Y."/>
            <person name="Pan J."/>
            <person name="Cron B.R."/>
            <person name="Toner B.M."/>
            <person name="Anantharaman K."/>
            <person name="Breier J.A."/>
            <person name="Dick G.J."/>
            <person name="Li M."/>
        </authorList>
    </citation>
    <scope>NUCLEOTIDE SEQUENCE</scope>
    <source>
        <strain evidence="4">SZUA-1515</strain>
    </source>
</reference>